<feature type="compositionally biased region" description="Pro residues" evidence="1">
    <location>
        <begin position="599"/>
        <end position="613"/>
    </location>
</feature>
<feature type="region of interest" description="Disordered" evidence="1">
    <location>
        <begin position="517"/>
        <end position="539"/>
    </location>
</feature>
<dbReference type="RefSeq" id="WP_380228137.1">
    <property type="nucleotide sequence ID" value="NZ_JBHSOF010000040.1"/>
</dbReference>
<name>A0ABW0X9T5_9ACTN</name>
<feature type="region of interest" description="Disordered" evidence="1">
    <location>
        <begin position="417"/>
        <end position="448"/>
    </location>
</feature>
<comment type="caution">
    <text evidence="2">The sequence shown here is derived from an EMBL/GenBank/DDBJ whole genome shotgun (WGS) entry which is preliminary data.</text>
</comment>
<dbReference type="EMBL" id="JBHSOF010000040">
    <property type="protein sequence ID" value="MFC5666458.1"/>
    <property type="molecule type" value="Genomic_DNA"/>
</dbReference>
<dbReference type="PRINTS" id="PR01217">
    <property type="entry name" value="PRICHEXTENSN"/>
</dbReference>
<feature type="compositionally biased region" description="Low complexity" evidence="1">
    <location>
        <begin position="567"/>
        <end position="577"/>
    </location>
</feature>
<gene>
    <name evidence="2" type="ORF">ACFP3U_26260</name>
</gene>
<feature type="compositionally biased region" description="Low complexity" evidence="1">
    <location>
        <begin position="517"/>
        <end position="537"/>
    </location>
</feature>
<proteinExistence type="predicted"/>
<sequence>MTQDGQFSAEAHPFAAAERVAATLGSLTDALFDARTSRHPAAALTALRATAHPVAGALFQLPLAPNGPVHTAVDRLGTVVTAGTARPGTGAALAPLVTRALLARYGATGPVRGAAADSPEALTAGHFELPVTGEPADPKLRPAFAAPLAALAAGQQTRQPVELPTGAGAEVRLVVPPGFHALTSPGGPPGVSARTVPTGPVDGIPAGGGIAPATGAAAAELTAHLAEAAEELFSGTGPGERREFALITASLADVVTASGVVYAGIGAVHVDGRAADATLVVSLARHPLPITGLATELATVRRHAEVWTVLLPAGPAAVLVEGRSVPVPGPLAADGGRRWAVTSVVEAFVPLPDGVSVLCVQLTTAQPQDWELYTDVFAELLKSVQFGWDGVPGAPVAPLPAPAAVLVPTATPAPVPAPAPAPPMPPAAPAPTPAPAPLPEPVTADDATPLPVQQLPGTPVRVPPADFNPFAQVADPTPAQPILVPDDAPEPVAEAPEPLKGTPVTVPPPDFDPFGILGTPAATPATESPEPLKGTPVTVPPPDFDPFGILGTPAATPAPAPAPAAAPQPAAAPAADPFGTVTAAERASDPFGTTVGAPPAAPVPPPPSTPPSVPAAEAGPAAPVKGTPVMVPPPDFNPFAPQPDAAPAPPQPAAATPEHDPFG</sequence>
<reference evidence="3" key="1">
    <citation type="journal article" date="2019" name="Int. J. Syst. Evol. Microbiol.">
        <title>The Global Catalogue of Microorganisms (GCM) 10K type strain sequencing project: providing services to taxonomists for standard genome sequencing and annotation.</title>
        <authorList>
            <consortium name="The Broad Institute Genomics Platform"/>
            <consortium name="The Broad Institute Genome Sequencing Center for Infectious Disease"/>
            <person name="Wu L."/>
            <person name="Ma J."/>
        </authorList>
    </citation>
    <scope>NUCLEOTIDE SEQUENCE [LARGE SCALE GENOMIC DNA]</scope>
    <source>
        <strain evidence="3">CGMCC 4.1437</strain>
    </source>
</reference>
<organism evidence="2 3">
    <name type="scientific">Kitasatospora misakiensis</name>
    <dbReference type="NCBI Taxonomy" id="67330"/>
    <lineage>
        <taxon>Bacteria</taxon>
        <taxon>Bacillati</taxon>
        <taxon>Actinomycetota</taxon>
        <taxon>Actinomycetes</taxon>
        <taxon>Kitasatosporales</taxon>
        <taxon>Streptomycetaceae</taxon>
        <taxon>Kitasatospora</taxon>
    </lineage>
</organism>
<keyword evidence="3" id="KW-1185">Reference proteome</keyword>
<evidence type="ECO:0000313" key="3">
    <source>
        <dbReference type="Proteomes" id="UP001595975"/>
    </source>
</evidence>
<accession>A0ABW0X9T5</accession>
<feature type="compositionally biased region" description="Low complexity" evidence="1">
    <location>
        <begin position="614"/>
        <end position="623"/>
    </location>
</feature>
<evidence type="ECO:0000256" key="1">
    <source>
        <dbReference type="SAM" id="MobiDB-lite"/>
    </source>
</evidence>
<feature type="region of interest" description="Disordered" evidence="1">
    <location>
        <begin position="551"/>
        <end position="663"/>
    </location>
</feature>
<feature type="compositionally biased region" description="Pro residues" evidence="1">
    <location>
        <begin position="556"/>
        <end position="566"/>
    </location>
</feature>
<feature type="compositionally biased region" description="Pro residues" evidence="1">
    <location>
        <begin position="417"/>
        <end position="440"/>
    </location>
</feature>
<dbReference type="Proteomes" id="UP001595975">
    <property type="component" value="Unassembled WGS sequence"/>
</dbReference>
<protein>
    <submittedName>
        <fullName evidence="2">Uncharacterized protein</fullName>
    </submittedName>
</protein>
<evidence type="ECO:0000313" key="2">
    <source>
        <dbReference type="EMBL" id="MFC5666458.1"/>
    </source>
</evidence>
<feature type="compositionally biased region" description="Pro residues" evidence="1">
    <location>
        <begin position="630"/>
        <end position="652"/>
    </location>
</feature>